<name>A0A4Y2FQP6_ARAVE</name>
<dbReference type="EMBL" id="BGPR01001044">
    <property type="protein sequence ID" value="GBM43832.1"/>
    <property type="molecule type" value="Genomic_DNA"/>
</dbReference>
<keyword evidence="2" id="KW-1185">Reference proteome</keyword>
<protein>
    <submittedName>
        <fullName evidence="1">Uncharacterized protein</fullName>
    </submittedName>
</protein>
<dbReference type="Proteomes" id="UP000499080">
    <property type="component" value="Unassembled WGS sequence"/>
</dbReference>
<sequence>MILTPLCHEYLDSVPNPYQYLFKDIMPCPCPKKGNVSDTAFLPLFSSLRKFESRGEITVFRPSEPLHGSAFIRSSCCVDPYPLHRSRS</sequence>
<evidence type="ECO:0000313" key="2">
    <source>
        <dbReference type="Proteomes" id="UP000499080"/>
    </source>
</evidence>
<evidence type="ECO:0000313" key="1">
    <source>
        <dbReference type="EMBL" id="GBM43832.1"/>
    </source>
</evidence>
<reference evidence="1 2" key="1">
    <citation type="journal article" date="2019" name="Sci. Rep.">
        <title>Orb-weaving spider Araneus ventricosus genome elucidates the spidroin gene catalogue.</title>
        <authorList>
            <person name="Kono N."/>
            <person name="Nakamura H."/>
            <person name="Ohtoshi R."/>
            <person name="Moran D.A.P."/>
            <person name="Shinohara A."/>
            <person name="Yoshida Y."/>
            <person name="Fujiwara M."/>
            <person name="Mori M."/>
            <person name="Tomita M."/>
            <person name="Arakawa K."/>
        </authorList>
    </citation>
    <scope>NUCLEOTIDE SEQUENCE [LARGE SCALE GENOMIC DNA]</scope>
</reference>
<accession>A0A4Y2FQP6</accession>
<organism evidence="1 2">
    <name type="scientific">Araneus ventricosus</name>
    <name type="common">Orbweaver spider</name>
    <name type="synonym">Epeira ventricosa</name>
    <dbReference type="NCBI Taxonomy" id="182803"/>
    <lineage>
        <taxon>Eukaryota</taxon>
        <taxon>Metazoa</taxon>
        <taxon>Ecdysozoa</taxon>
        <taxon>Arthropoda</taxon>
        <taxon>Chelicerata</taxon>
        <taxon>Arachnida</taxon>
        <taxon>Araneae</taxon>
        <taxon>Araneomorphae</taxon>
        <taxon>Entelegynae</taxon>
        <taxon>Araneoidea</taxon>
        <taxon>Araneidae</taxon>
        <taxon>Araneus</taxon>
    </lineage>
</organism>
<gene>
    <name evidence="1" type="ORF">AVEN_166229_1</name>
</gene>
<proteinExistence type="predicted"/>
<dbReference type="AlphaFoldDB" id="A0A4Y2FQP6"/>
<comment type="caution">
    <text evidence="1">The sequence shown here is derived from an EMBL/GenBank/DDBJ whole genome shotgun (WGS) entry which is preliminary data.</text>
</comment>